<reference evidence="2 3" key="1">
    <citation type="submission" date="2024-02" db="EMBL/GenBank/DDBJ databases">
        <title>First draft genome assembly of two strains of Seiridium cardinale.</title>
        <authorList>
            <person name="Emiliani G."/>
            <person name="Scali E."/>
        </authorList>
    </citation>
    <scope>NUCLEOTIDE SEQUENCE [LARGE SCALE GENOMIC DNA]</scope>
    <source>
        <strain evidence="2 3">BM-138-000479</strain>
    </source>
</reference>
<keyword evidence="3" id="KW-1185">Reference proteome</keyword>
<comment type="caution">
    <text evidence="2">The sequence shown here is derived from an EMBL/GenBank/DDBJ whole genome shotgun (WGS) entry which is preliminary data.</text>
</comment>
<feature type="region of interest" description="Disordered" evidence="1">
    <location>
        <begin position="92"/>
        <end position="115"/>
    </location>
</feature>
<evidence type="ECO:0000313" key="3">
    <source>
        <dbReference type="Proteomes" id="UP001465668"/>
    </source>
</evidence>
<accession>A0ABR2Y530</accession>
<gene>
    <name evidence="2" type="ORF">SCAR479_04863</name>
</gene>
<dbReference type="EMBL" id="JARVKM010000004">
    <property type="protein sequence ID" value="KAK9781042.1"/>
    <property type="molecule type" value="Genomic_DNA"/>
</dbReference>
<dbReference type="Proteomes" id="UP001465668">
    <property type="component" value="Unassembled WGS sequence"/>
</dbReference>
<sequence length="115" mass="12996">MRLINSETIHFEEFTDDHISKYVILSHTWGEDEVSYKEMDRALRRLSSSSQQPAIDKEGFSKIAKCAKKGFIAACAELQEAINSMYDWNPLARTPNSGILDGSKEAGRSRKRTLA</sequence>
<protein>
    <submittedName>
        <fullName evidence="2">HET-domain-containing protein</fullName>
    </submittedName>
</protein>
<dbReference type="PANTHER" id="PTHR10622:SF12">
    <property type="entry name" value="HET DOMAIN-CONTAINING PROTEIN"/>
    <property type="match status" value="1"/>
</dbReference>
<organism evidence="2 3">
    <name type="scientific">Seiridium cardinale</name>
    <dbReference type="NCBI Taxonomy" id="138064"/>
    <lineage>
        <taxon>Eukaryota</taxon>
        <taxon>Fungi</taxon>
        <taxon>Dikarya</taxon>
        <taxon>Ascomycota</taxon>
        <taxon>Pezizomycotina</taxon>
        <taxon>Sordariomycetes</taxon>
        <taxon>Xylariomycetidae</taxon>
        <taxon>Amphisphaeriales</taxon>
        <taxon>Sporocadaceae</taxon>
        <taxon>Seiridium</taxon>
    </lineage>
</organism>
<evidence type="ECO:0000313" key="2">
    <source>
        <dbReference type="EMBL" id="KAK9781042.1"/>
    </source>
</evidence>
<evidence type="ECO:0000256" key="1">
    <source>
        <dbReference type="SAM" id="MobiDB-lite"/>
    </source>
</evidence>
<dbReference type="PANTHER" id="PTHR10622">
    <property type="entry name" value="HET DOMAIN-CONTAINING PROTEIN"/>
    <property type="match status" value="1"/>
</dbReference>
<name>A0ABR2Y530_9PEZI</name>
<proteinExistence type="predicted"/>